<proteinExistence type="predicted"/>
<feature type="compositionally biased region" description="Pro residues" evidence="2">
    <location>
        <begin position="368"/>
        <end position="384"/>
    </location>
</feature>
<feature type="compositionally biased region" description="Low complexity" evidence="2">
    <location>
        <begin position="206"/>
        <end position="220"/>
    </location>
</feature>
<feature type="coiled-coil region" evidence="1">
    <location>
        <begin position="829"/>
        <end position="863"/>
    </location>
</feature>
<feature type="region of interest" description="Disordered" evidence="2">
    <location>
        <begin position="572"/>
        <end position="682"/>
    </location>
</feature>
<dbReference type="STRING" id="33097.A0A150G0S8"/>
<feature type="compositionally biased region" description="Low complexity" evidence="2">
    <location>
        <begin position="592"/>
        <end position="608"/>
    </location>
</feature>
<feature type="compositionally biased region" description="Gly residues" evidence="2">
    <location>
        <begin position="657"/>
        <end position="666"/>
    </location>
</feature>
<feature type="coiled-coil region" evidence="1">
    <location>
        <begin position="768"/>
        <end position="802"/>
    </location>
</feature>
<feature type="compositionally biased region" description="Gly residues" evidence="2">
    <location>
        <begin position="432"/>
        <end position="454"/>
    </location>
</feature>
<protein>
    <submittedName>
        <fullName evidence="3">Uncharacterized protein</fullName>
    </submittedName>
</protein>
<evidence type="ECO:0000313" key="3">
    <source>
        <dbReference type="EMBL" id="KXZ42920.1"/>
    </source>
</evidence>
<feature type="compositionally biased region" description="Pro residues" evidence="2">
    <location>
        <begin position="628"/>
        <end position="639"/>
    </location>
</feature>
<feature type="region of interest" description="Disordered" evidence="2">
    <location>
        <begin position="206"/>
        <end position="229"/>
    </location>
</feature>
<evidence type="ECO:0000313" key="4">
    <source>
        <dbReference type="Proteomes" id="UP000075714"/>
    </source>
</evidence>
<evidence type="ECO:0000256" key="1">
    <source>
        <dbReference type="SAM" id="Coils"/>
    </source>
</evidence>
<keyword evidence="4" id="KW-1185">Reference proteome</keyword>
<reference evidence="4" key="1">
    <citation type="journal article" date="2016" name="Nat. Commun.">
        <title>The Gonium pectorale genome demonstrates co-option of cell cycle regulation during the evolution of multicellularity.</title>
        <authorList>
            <person name="Hanschen E.R."/>
            <person name="Marriage T.N."/>
            <person name="Ferris P.J."/>
            <person name="Hamaji T."/>
            <person name="Toyoda A."/>
            <person name="Fujiyama A."/>
            <person name="Neme R."/>
            <person name="Noguchi H."/>
            <person name="Minakuchi Y."/>
            <person name="Suzuki M."/>
            <person name="Kawai-Toyooka H."/>
            <person name="Smith D.R."/>
            <person name="Sparks H."/>
            <person name="Anderson J."/>
            <person name="Bakaric R."/>
            <person name="Luria V."/>
            <person name="Karger A."/>
            <person name="Kirschner M.W."/>
            <person name="Durand P.M."/>
            <person name="Michod R.E."/>
            <person name="Nozaki H."/>
            <person name="Olson B.J."/>
        </authorList>
    </citation>
    <scope>NUCLEOTIDE SEQUENCE [LARGE SCALE GENOMIC DNA]</scope>
    <source>
        <strain evidence="4">NIES-2863</strain>
    </source>
</reference>
<evidence type="ECO:0000256" key="2">
    <source>
        <dbReference type="SAM" id="MobiDB-lite"/>
    </source>
</evidence>
<feature type="region of interest" description="Disordered" evidence="2">
    <location>
        <begin position="368"/>
        <end position="459"/>
    </location>
</feature>
<feature type="compositionally biased region" description="Polar residues" evidence="2">
    <location>
        <begin position="404"/>
        <end position="414"/>
    </location>
</feature>
<feature type="compositionally biased region" description="Low complexity" evidence="2">
    <location>
        <begin position="390"/>
        <end position="403"/>
    </location>
</feature>
<dbReference type="AlphaFoldDB" id="A0A150G0S8"/>
<feature type="compositionally biased region" description="Low complexity" evidence="2">
    <location>
        <begin position="640"/>
        <end position="656"/>
    </location>
</feature>
<feature type="compositionally biased region" description="Basic and acidic residues" evidence="2">
    <location>
        <begin position="141"/>
        <end position="153"/>
    </location>
</feature>
<keyword evidence="1" id="KW-0175">Coiled coil</keyword>
<feature type="region of interest" description="Disordered" evidence="2">
    <location>
        <begin position="266"/>
        <end position="329"/>
    </location>
</feature>
<comment type="caution">
    <text evidence="3">The sequence shown here is derived from an EMBL/GenBank/DDBJ whole genome shotgun (WGS) entry which is preliminary data.</text>
</comment>
<feature type="compositionally biased region" description="Pro residues" evidence="2">
    <location>
        <begin position="671"/>
        <end position="682"/>
    </location>
</feature>
<name>A0A150G0S8_GONPE</name>
<feature type="region of interest" description="Disordered" evidence="2">
    <location>
        <begin position="1"/>
        <end position="44"/>
    </location>
</feature>
<dbReference type="Proteomes" id="UP000075714">
    <property type="component" value="Unassembled WGS sequence"/>
</dbReference>
<gene>
    <name evidence="3" type="ORF">GPECTOR_111g253</name>
</gene>
<sequence length="871" mass="85119">MNGPPGSGDGASAVVLPSSGGGGGGGGAGLQPPPGALSMAPSPHATSLPVALQVGPYVPRRDPNNPGDLSYRSVDSDLVEHSEVNYYRNTRILHPWDLASGADVPRPLSMPLIIANASGSFASGSFTYGSGGAGGSGAGGLRERDRDRDREGGRQGGGNRVGFSTPPPGSVSSAALAVSALSAAKRPATEEGYAQLAGVPLAAAAPSYQSRPSPGAEAGPAPGGEGGAAGAASAAAAAFARPGTTGSQARSTALIPNPSSLYGPATAYLAKLPPPKNSPRHSPRISPRTASAGNMAPPAGAVAGATAAAGQGGQPPPPPPLAPHTQAAAAAAAAAAAGAGALPANGRAPSRAASDGVAVLRPYTAPLPAAPSPRLPPEAAPESPPIGCGPSPAQSAWPAQSAAITPTQALTDTTGDGAGSGFGPRPAANGGSISGGPSTGQGLGAGAGGSGPGGLSPSSASVLLLEQQRAGQAVTIEQILMGTVAAPARGYTPAVSRPDAAALQAVQQAFRALNPKAKPASREDVFELQAALLRQVAQLLFAGPEATHAATAASAASPAAAIGLLAPQPSQANGLGRASSPGANGRYPSPRGAAQAALAARSATSGGSISPVPGVVATRQGAISAPPGAQPPPPPPPPTAGAGPRSRAGGTATEAPGEGGGGGGVGSASPRPGPALPGPPPTAVPFSWEDVVYQPLLPRDADGFVCEEALTKQEAALAGAVTGLVAQVGVSCVERAHLLHGVWATSRQLLAAVLQDREAARAQLALVRRDAAAAASNAAAEVEALRRNLSSANVQVDRLAARERENVAELVATRAELIKLRKVVEVGEVESLAAQLAALREAHDAAQRELAGARAQLAELEQELCTGCCWG</sequence>
<accession>A0A150G0S8</accession>
<feature type="compositionally biased region" description="Gly residues" evidence="2">
    <location>
        <begin position="19"/>
        <end position="29"/>
    </location>
</feature>
<feature type="compositionally biased region" description="Low complexity" evidence="2">
    <location>
        <begin position="292"/>
        <end position="309"/>
    </location>
</feature>
<dbReference type="EMBL" id="LSYV01000111">
    <property type="protein sequence ID" value="KXZ42920.1"/>
    <property type="molecule type" value="Genomic_DNA"/>
</dbReference>
<feature type="region of interest" description="Disordered" evidence="2">
    <location>
        <begin position="132"/>
        <end position="169"/>
    </location>
</feature>
<organism evidence="3 4">
    <name type="scientific">Gonium pectorale</name>
    <name type="common">Green alga</name>
    <dbReference type="NCBI Taxonomy" id="33097"/>
    <lineage>
        <taxon>Eukaryota</taxon>
        <taxon>Viridiplantae</taxon>
        <taxon>Chlorophyta</taxon>
        <taxon>core chlorophytes</taxon>
        <taxon>Chlorophyceae</taxon>
        <taxon>CS clade</taxon>
        <taxon>Chlamydomonadales</taxon>
        <taxon>Volvocaceae</taxon>
        <taxon>Gonium</taxon>
    </lineage>
</organism>
<dbReference type="OrthoDB" id="10692761at2759"/>